<dbReference type="OrthoDB" id="10267127at2759"/>
<reference evidence="4" key="1">
    <citation type="submission" date="2021-11" db="EMBL/GenBank/DDBJ databases">
        <authorList>
            <person name="Herlambang A."/>
            <person name="Guo Y."/>
            <person name="Takashima Y."/>
            <person name="Nishizawa T."/>
        </authorList>
    </citation>
    <scope>NUCLEOTIDE SEQUENCE</scope>
    <source>
        <strain evidence="4">E1425</strain>
    </source>
</reference>
<dbReference type="Pfam" id="PF00149">
    <property type="entry name" value="Metallophos"/>
    <property type="match status" value="1"/>
</dbReference>
<dbReference type="Proteomes" id="UP000827284">
    <property type="component" value="Unassembled WGS sequence"/>
</dbReference>
<dbReference type="GO" id="GO:0006798">
    <property type="term" value="P:polyphosphate catabolic process"/>
    <property type="evidence" value="ECO:0007669"/>
    <property type="project" value="TreeGrafter"/>
</dbReference>
<dbReference type="SUPFAM" id="SSF56300">
    <property type="entry name" value="Metallo-dependent phosphatases"/>
    <property type="match status" value="1"/>
</dbReference>
<dbReference type="AlphaFoldDB" id="A0A9P3H9F4"/>
<organism evidence="4 5">
    <name type="scientific">Entomortierella parvispora</name>
    <dbReference type="NCBI Taxonomy" id="205924"/>
    <lineage>
        <taxon>Eukaryota</taxon>
        <taxon>Fungi</taxon>
        <taxon>Fungi incertae sedis</taxon>
        <taxon>Mucoromycota</taxon>
        <taxon>Mortierellomycotina</taxon>
        <taxon>Mortierellomycetes</taxon>
        <taxon>Mortierellales</taxon>
        <taxon>Mortierellaceae</taxon>
        <taxon>Entomortierella</taxon>
    </lineage>
</organism>
<feature type="region of interest" description="Disordered" evidence="1">
    <location>
        <begin position="183"/>
        <end position="208"/>
    </location>
</feature>
<dbReference type="GO" id="GO:0016791">
    <property type="term" value="F:phosphatase activity"/>
    <property type="evidence" value="ECO:0007669"/>
    <property type="project" value="TreeGrafter"/>
</dbReference>
<dbReference type="GO" id="GO:0005737">
    <property type="term" value="C:cytoplasm"/>
    <property type="evidence" value="ECO:0007669"/>
    <property type="project" value="TreeGrafter"/>
</dbReference>
<dbReference type="InterPro" id="IPR029052">
    <property type="entry name" value="Metallo-depent_PP-like"/>
</dbReference>
<keyword evidence="5" id="KW-1185">Reference proteome</keyword>
<dbReference type="InterPro" id="IPR004843">
    <property type="entry name" value="Calcineurin-like_PHP"/>
</dbReference>
<dbReference type="GO" id="GO:0000298">
    <property type="term" value="F:endopolyphosphatase activity"/>
    <property type="evidence" value="ECO:0007669"/>
    <property type="project" value="TreeGrafter"/>
</dbReference>
<feature type="chain" id="PRO_5040468371" description="Calcineurin-like phosphoesterase domain-containing protein" evidence="2">
    <location>
        <begin position="17"/>
        <end position="384"/>
    </location>
</feature>
<dbReference type="Gene3D" id="3.60.21.10">
    <property type="match status" value="1"/>
</dbReference>
<feature type="domain" description="Calcineurin-like phosphoesterase" evidence="3">
    <location>
        <begin position="103"/>
        <end position="179"/>
    </location>
</feature>
<reference evidence="4" key="2">
    <citation type="journal article" date="2022" name="Microbiol. Resour. Announc.">
        <title>Whole-Genome Sequence of Entomortierella parvispora E1425, a Mucoromycotan Fungus Associated with Burkholderiaceae-Related Endosymbiotic Bacteria.</title>
        <authorList>
            <person name="Herlambang A."/>
            <person name="Guo Y."/>
            <person name="Takashima Y."/>
            <person name="Narisawa K."/>
            <person name="Ohta H."/>
            <person name="Nishizawa T."/>
        </authorList>
    </citation>
    <scope>NUCLEOTIDE SEQUENCE</scope>
    <source>
        <strain evidence="4">E1425</strain>
    </source>
</reference>
<feature type="compositionally biased region" description="Acidic residues" evidence="1">
    <location>
        <begin position="198"/>
        <end position="208"/>
    </location>
</feature>
<gene>
    <name evidence="4" type="ORF">EMPS_04880</name>
</gene>
<evidence type="ECO:0000256" key="2">
    <source>
        <dbReference type="SAM" id="SignalP"/>
    </source>
</evidence>
<feature type="signal peptide" evidence="2">
    <location>
        <begin position="1"/>
        <end position="16"/>
    </location>
</feature>
<evidence type="ECO:0000259" key="3">
    <source>
        <dbReference type="Pfam" id="PF00149"/>
    </source>
</evidence>
<protein>
    <recommendedName>
        <fullName evidence="3">Calcineurin-like phosphoesterase domain-containing protein</fullName>
    </recommendedName>
</protein>
<dbReference type="EMBL" id="BQFW01000007">
    <property type="protein sequence ID" value="GJJ72522.1"/>
    <property type="molecule type" value="Genomic_DNA"/>
</dbReference>
<evidence type="ECO:0000313" key="4">
    <source>
        <dbReference type="EMBL" id="GJJ72522.1"/>
    </source>
</evidence>
<name>A0A9P3H9F4_9FUNG</name>
<dbReference type="PANTHER" id="PTHR42850:SF4">
    <property type="entry name" value="ZINC-DEPENDENT ENDOPOLYPHOSPHATASE"/>
    <property type="match status" value="1"/>
</dbReference>
<feature type="compositionally biased region" description="Basic and acidic residues" evidence="1">
    <location>
        <begin position="187"/>
        <end position="197"/>
    </location>
</feature>
<dbReference type="InterPro" id="IPR050126">
    <property type="entry name" value="Ap4A_hydrolase"/>
</dbReference>
<proteinExistence type="predicted"/>
<comment type="caution">
    <text evidence="4">The sequence shown here is derived from an EMBL/GenBank/DDBJ whole genome shotgun (WGS) entry which is preliminary data.</text>
</comment>
<keyword evidence="2" id="KW-0732">Signal</keyword>
<dbReference type="PANTHER" id="PTHR42850">
    <property type="entry name" value="METALLOPHOSPHOESTERASE"/>
    <property type="match status" value="1"/>
</dbReference>
<accession>A0A9P3H9F4</accession>
<evidence type="ECO:0000313" key="5">
    <source>
        <dbReference type="Proteomes" id="UP000827284"/>
    </source>
</evidence>
<sequence length="384" mass="42847">MLLLALCTLSSTFTNGSPRPRFGTLQLSPTESYISNNHPRLFVRSKPNRMARRNDDEEDEDVVIYKTKQPSTPPNSLPSDPFAHYTYENTLTSGDFQVSQARRTIVVGDIHGSLVGFDGFLKQIGYDGTKDNLILAGDLVAKGPQSVEVIDRARSLNAKCVRGNHDDKVIRWKGYLDSLSPSQKSMLEMDSKSRPDVLDDENAPEYDADVPSVRPLAQMRDIPADLVENSEHHRIASKMNDDQYQYLLSCPLVLTLPKEMSVHKTPVHVLHAGIDPSKDIEHQLPWVLVNVRNILKDGTPSRKKKKGQGWASEFNNEHSRFVGKGQDYLVVYGHDASRSLNVKQWSIGLDSGCVYGRALSGYVVETGQIYTVPCPDLDVDPGEE</sequence>
<evidence type="ECO:0000256" key="1">
    <source>
        <dbReference type="SAM" id="MobiDB-lite"/>
    </source>
</evidence>